<comment type="similarity">
    <text evidence="2 12">Belongs to the RNA methyltransferase RsmE family.</text>
</comment>
<dbReference type="eggNOG" id="COG1385">
    <property type="taxonomic scope" value="Bacteria"/>
</dbReference>
<evidence type="ECO:0000256" key="2">
    <source>
        <dbReference type="ARBA" id="ARBA00005528"/>
    </source>
</evidence>
<dbReference type="EC" id="2.1.1.193" evidence="3 12"/>
<reference evidence="15 16" key="1">
    <citation type="submission" date="2011-08" db="EMBL/GenBank/DDBJ databases">
        <title>The genome of the obligate endobacterium of an arbuscular mycorrhizal fungus reveals an interphylum network of nutritional interactions.</title>
        <authorList>
            <person name="Ghignone S."/>
            <person name="Salvioli A."/>
            <person name="Anca I."/>
            <person name="Lumini E."/>
            <person name="Ortu G."/>
            <person name="Petiti L."/>
            <person name="Cruveiller S."/>
            <person name="Bianciotto V."/>
            <person name="Piffanelli P."/>
            <person name="Lanfranco L."/>
            <person name="Bonfante P."/>
        </authorList>
    </citation>
    <scope>NUCLEOTIDE SEQUENCE [LARGE SCALE GENOMIC DNA]</scope>
    <source>
        <strain evidence="15 16">BEG34</strain>
    </source>
</reference>
<dbReference type="InterPro" id="IPR006700">
    <property type="entry name" value="RsmE"/>
</dbReference>
<dbReference type="Pfam" id="PF20260">
    <property type="entry name" value="PUA_4"/>
    <property type="match status" value="1"/>
</dbReference>
<dbReference type="InterPro" id="IPR046887">
    <property type="entry name" value="RsmE_PUA-like"/>
</dbReference>
<gene>
    <name evidence="15" type="ORF">CAGGBEG34_290014</name>
</gene>
<evidence type="ECO:0000313" key="16">
    <source>
        <dbReference type="Proteomes" id="UP000054051"/>
    </source>
</evidence>
<keyword evidence="7 12" id="KW-0489">Methyltransferase</keyword>
<dbReference type="Gene3D" id="2.40.240.20">
    <property type="entry name" value="Hypothetical PUA domain-like, domain 1"/>
    <property type="match status" value="1"/>
</dbReference>
<dbReference type="Gene3D" id="3.40.1280.10">
    <property type="match status" value="1"/>
</dbReference>
<evidence type="ECO:0000256" key="12">
    <source>
        <dbReference type="PIRNR" id="PIRNR015601"/>
    </source>
</evidence>
<evidence type="ECO:0000313" key="15">
    <source>
        <dbReference type="EMBL" id="CCD29721.1"/>
    </source>
</evidence>
<keyword evidence="9 12" id="KW-0949">S-adenosyl-L-methionine</keyword>
<evidence type="ECO:0000256" key="8">
    <source>
        <dbReference type="ARBA" id="ARBA00022679"/>
    </source>
</evidence>
<proteinExistence type="inferred from homology"/>
<sequence length="269" mass="28774">MIPRFYLPQSLTVGAWIALPDAAAQHMRVLRLKVGDSLSLFNGAGGAFSATVRAMDKKQIQVEITAYDSQAGRAAELPYWITFAQAIAGGGKMDWLIEKAVELGVECIVPLMTARSVVQLADARAARRRAHWQAISSAACRQCGRYRVPEIAPPMVFLAWLDTLTPPDATASNPCVSTRFLLSPAASCGFESLPLTSPADPVTILVGPESGLDDAEEQAAIKRGFIAIHLGPRILRTETAGLAMLAALAARWKGWHQPSARKNPCSGGA</sequence>
<dbReference type="GO" id="GO:0005737">
    <property type="term" value="C:cytoplasm"/>
    <property type="evidence" value="ECO:0007669"/>
    <property type="project" value="UniProtKB-SubCell"/>
</dbReference>
<evidence type="ECO:0000256" key="1">
    <source>
        <dbReference type="ARBA" id="ARBA00004496"/>
    </source>
</evidence>
<dbReference type="InterPro" id="IPR046886">
    <property type="entry name" value="RsmE_MTase_dom"/>
</dbReference>
<evidence type="ECO:0000256" key="5">
    <source>
        <dbReference type="ARBA" id="ARBA00022490"/>
    </source>
</evidence>
<dbReference type="Pfam" id="PF04452">
    <property type="entry name" value="Methyltrans_RNA"/>
    <property type="match status" value="1"/>
</dbReference>
<feature type="domain" description="Ribosomal RNA small subunit methyltransferase E methyltransferase" evidence="13">
    <location>
        <begin position="76"/>
        <end position="248"/>
    </location>
</feature>
<evidence type="ECO:0000256" key="4">
    <source>
        <dbReference type="ARBA" id="ARBA00013673"/>
    </source>
</evidence>
<dbReference type="SUPFAM" id="SSF88697">
    <property type="entry name" value="PUA domain-like"/>
    <property type="match status" value="1"/>
</dbReference>
<dbReference type="STRING" id="1070319.CAGGBEG34_290014"/>
<name>G2JAC0_9BURK</name>
<dbReference type="PANTHER" id="PTHR30027">
    <property type="entry name" value="RIBOSOMAL RNA SMALL SUBUNIT METHYLTRANSFERASE E"/>
    <property type="match status" value="1"/>
</dbReference>
<evidence type="ECO:0000256" key="3">
    <source>
        <dbReference type="ARBA" id="ARBA00012328"/>
    </source>
</evidence>
<dbReference type="GO" id="GO:0070042">
    <property type="term" value="F:rRNA (uridine-N3-)-methyltransferase activity"/>
    <property type="evidence" value="ECO:0007669"/>
    <property type="project" value="TreeGrafter"/>
</dbReference>
<dbReference type="NCBIfam" id="NF008692">
    <property type="entry name" value="PRK11713.1-5"/>
    <property type="match status" value="1"/>
</dbReference>
<dbReference type="PANTHER" id="PTHR30027:SF3">
    <property type="entry name" value="16S RRNA (URACIL(1498)-N(3))-METHYLTRANSFERASE"/>
    <property type="match status" value="1"/>
</dbReference>
<dbReference type="InterPro" id="IPR015947">
    <property type="entry name" value="PUA-like_sf"/>
</dbReference>
<dbReference type="GO" id="GO:0070475">
    <property type="term" value="P:rRNA base methylation"/>
    <property type="evidence" value="ECO:0007669"/>
    <property type="project" value="TreeGrafter"/>
</dbReference>
<organism evidence="15 16">
    <name type="scientific">Candidatus Glomeribacter gigasporarum BEG34</name>
    <dbReference type="NCBI Taxonomy" id="1070319"/>
    <lineage>
        <taxon>Bacteria</taxon>
        <taxon>Pseudomonadati</taxon>
        <taxon>Pseudomonadota</taxon>
        <taxon>Betaproteobacteria</taxon>
        <taxon>Burkholderiales</taxon>
        <taxon>Burkholderiaceae</taxon>
        <taxon>Candidatus Glomeribacter</taxon>
    </lineage>
</organism>
<dbReference type="Proteomes" id="UP000054051">
    <property type="component" value="Unassembled WGS sequence"/>
</dbReference>
<dbReference type="InterPro" id="IPR029026">
    <property type="entry name" value="tRNA_m1G_MTases_N"/>
</dbReference>
<evidence type="ECO:0000259" key="14">
    <source>
        <dbReference type="Pfam" id="PF20260"/>
    </source>
</evidence>
<evidence type="ECO:0000256" key="10">
    <source>
        <dbReference type="ARBA" id="ARBA00025699"/>
    </source>
</evidence>
<keyword evidence="6 12" id="KW-0698">rRNA processing</keyword>
<dbReference type="EMBL" id="CAFB01000046">
    <property type="protein sequence ID" value="CCD29721.1"/>
    <property type="molecule type" value="Genomic_DNA"/>
</dbReference>
<keyword evidence="8 12" id="KW-0808">Transferase</keyword>
<protein>
    <recommendedName>
        <fullName evidence="4 12">Ribosomal RNA small subunit methyltransferase E</fullName>
        <ecNumber evidence="3 12">2.1.1.193</ecNumber>
    </recommendedName>
</protein>
<feature type="domain" description="Ribosomal RNA small subunit methyltransferase E PUA-like" evidence="14">
    <location>
        <begin position="19"/>
        <end position="64"/>
    </location>
</feature>
<keyword evidence="5 12" id="KW-0963">Cytoplasm</keyword>
<dbReference type="NCBIfam" id="TIGR00046">
    <property type="entry name" value="RsmE family RNA methyltransferase"/>
    <property type="match status" value="1"/>
</dbReference>
<evidence type="ECO:0000256" key="11">
    <source>
        <dbReference type="ARBA" id="ARBA00047944"/>
    </source>
</evidence>
<dbReference type="PIRSF" id="PIRSF015601">
    <property type="entry name" value="MTase_slr0722"/>
    <property type="match status" value="1"/>
</dbReference>
<comment type="catalytic activity">
    <reaction evidence="11 12">
        <text>uridine(1498) in 16S rRNA + S-adenosyl-L-methionine = N(3)-methyluridine(1498) in 16S rRNA + S-adenosyl-L-homocysteine + H(+)</text>
        <dbReference type="Rhea" id="RHEA:42920"/>
        <dbReference type="Rhea" id="RHEA-COMP:10283"/>
        <dbReference type="Rhea" id="RHEA-COMP:10284"/>
        <dbReference type="ChEBI" id="CHEBI:15378"/>
        <dbReference type="ChEBI" id="CHEBI:57856"/>
        <dbReference type="ChEBI" id="CHEBI:59789"/>
        <dbReference type="ChEBI" id="CHEBI:65315"/>
        <dbReference type="ChEBI" id="CHEBI:74502"/>
        <dbReference type="EC" id="2.1.1.193"/>
    </reaction>
</comment>
<accession>G2JAC0</accession>
<evidence type="ECO:0000259" key="13">
    <source>
        <dbReference type="Pfam" id="PF04452"/>
    </source>
</evidence>
<dbReference type="AlphaFoldDB" id="G2JAC0"/>
<comment type="caution">
    <text evidence="15">The sequence shown here is derived from an EMBL/GenBank/DDBJ whole genome shotgun (WGS) entry which is preliminary data.</text>
</comment>
<keyword evidence="16" id="KW-1185">Reference proteome</keyword>
<evidence type="ECO:0000256" key="7">
    <source>
        <dbReference type="ARBA" id="ARBA00022603"/>
    </source>
</evidence>
<evidence type="ECO:0000256" key="9">
    <source>
        <dbReference type="ARBA" id="ARBA00022691"/>
    </source>
</evidence>
<comment type="function">
    <text evidence="10 12">Specifically methylates the N3 position of the uracil ring of uridine 1498 (m3U1498) in 16S rRNA. Acts on the fully assembled 30S ribosomal subunit.</text>
</comment>
<comment type="subcellular location">
    <subcellularLocation>
        <location evidence="1 12">Cytoplasm</location>
    </subcellularLocation>
</comment>
<evidence type="ECO:0000256" key="6">
    <source>
        <dbReference type="ARBA" id="ARBA00022552"/>
    </source>
</evidence>
<dbReference type="SUPFAM" id="SSF75217">
    <property type="entry name" value="alpha/beta knot"/>
    <property type="match status" value="1"/>
</dbReference>
<dbReference type="CDD" id="cd18084">
    <property type="entry name" value="RsmE-like"/>
    <property type="match status" value="1"/>
</dbReference>
<dbReference type="InterPro" id="IPR029028">
    <property type="entry name" value="Alpha/beta_knot_MTases"/>
</dbReference>